<keyword evidence="3" id="KW-0847">Vitamin C</keyword>
<feature type="domain" description="Fe2OG dioxygenase" evidence="9">
    <location>
        <begin position="575"/>
        <end position="676"/>
    </location>
</feature>
<keyword evidence="8" id="KW-0472">Membrane</keyword>
<dbReference type="HOGENOM" id="CLU_378251_0_0_1"/>
<dbReference type="InterPro" id="IPR006620">
    <property type="entry name" value="Pro_4_hyd_alph"/>
</dbReference>
<dbReference type="InterPro" id="IPR045054">
    <property type="entry name" value="P4HA-like"/>
</dbReference>
<organism evidence="10 11">
    <name type="scientific">Lottia gigantea</name>
    <name type="common">Giant owl limpet</name>
    <dbReference type="NCBI Taxonomy" id="225164"/>
    <lineage>
        <taxon>Eukaryota</taxon>
        <taxon>Metazoa</taxon>
        <taxon>Spiralia</taxon>
        <taxon>Lophotrochozoa</taxon>
        <taxon>Mollusca</taxon>
        <taxon>Gastropoda</taxon>
        <taxon>Patellogastropoda</taxon>
        <taxon>Lottioidea</taxon>
        <taxon>Lottiidae</taxon>
        <taxon>Lottia</taxon>
    </lineage>
</organism>
<dbReference type="PANTHER" id="PTHR10869">
    <property type="entry name" value="PROLYL 4-HYDROXYLASE ALPHA SUBUNIT"/>
    <property type="match status" value="1"/>
</dbReference>
<dbReference type="GO" id="GO:0004656">
    <property type="term" value="F:procollagen-proline 4-dioxygenase activity"/>
    <property type="evidence" value="ECO:0007669"/>
    <property type="project" value="TreeGrafter"/>
</dbReference>
<reference evidence="10 11" key="1">
    <citation type="journal article" date="2013" name="Nature">
        <title>Insights into bilaterian evolution from three spiralian genomes.</title>
        <authorList>
            <person name="Simakov O."/>
            <person name="Marletaz F."/>
            <person name="Cho S.J."/>
            <person name="Edsinger-Gonzales E."/>
            <person name="Havlak P."/>
            <person name="Hellsten U."/>
            <person name="Kuo D.H."/>
            <person name="Larsson T."/>
            <person name="Lv J."/>
            <person name="Arendt D."/>
            <person name="Savage R."/>
            <person name="Osoegawa K."/>
            <person name="de Jong P."/>
            <person name="Grimwood J."/>
            <person name="Chapman J.A."/>
            <person name="Shapiro H."/>
            <person name="Aerts A."/>
            <person name="Otillar R.P."/>
            <person name="Terry A.Y."/>
            <person name="Boore J.L."/>
            <person name="Grigoriev I.V."/>
            <person name="Lindberg D.R."/>
            <person name="Seaver E.C."/>
            <person name="Weisblat D.A."/>
            <person name="Putnam N.H."/>
            <person name="Rokhsar D.S."/>
        </authorList>
    </citation>
    <scope>NUCLEOTIDE SEQUENCE [LARGE SCALE GENOMIC DNA]</scope>
</reference>
<evidence type="ECO:0000256" key="4">
    <source>
        <dbReference type="ARBA" id="ARBA00022964"/>
    </source>
</evidence>
<dbReference type="OMA" id="RHTNINE"/>
<evidence type="ECO:0000259" key="9">
    <source>
        <dbReference type="PROSITE" id="PS51471"/>
    </source>
</evidence>
<evidence type="ECO:0000256" key="2">
    <source>
        <dbReference type="ARBA" id="ARBA00022723"/>
    </source>
</evidence>
<feature type="transmembrane region" description="Helical" evidence="8">
    <location>
        <begin position="27"/>
        <end position="48"/>
    </location>
</feature>
<keyword evidence="8" id="KW-1133">Transmembrane helix</keyword>
<dbReference type="FunFam" id="2.60.120.620:FF:000054">
    <property type="entry name" value="Prolyl 4-hydroxylase subunit alpha-1"/>
    <property type="match status" value="1"/>
</dbReference>
<feature type="region of interest" description="Disordered" evidence="7">
    <location>
        <begin position="123"/>
        <end position="142"/>
    </location>
</feature>
<feature type="compositionally biased region" description="Acidic residues" evidence="7">
    <location>
        <begin position="279"/>
        <end position="288"/>
    </location>
</feature>
<evidence type="ECO:0000256" key="5">
    <source>
        <dbReference type="ARBA" id="ARBA00023002"/>
    </source>
</evidence>
<evidence type="ECO:0000313" key="10">
    <source>
        <dbReference type="EMBL" id="ESP02232.1"/>
    </source>
</evidence>
<gene>
    <name evidence="10" type="ORF">LOTGIDRAFT_172228</name>
</gene>
<dbReference type="SMART" id="SM00702">
    <property type="entry name" value="P4Hc"/>
    <property type="match status" value="1"/>
</dbReference>
<dbReference type="InterPro" id="IPR005123">
    <property type="entry name" value="Oxoglu/Fe-dep_dioxygenase_dom"/>
</dbReference>
<feature type="region of interest" description="Disordered" evidence="7">
    <location>
        <begin position="168"/>
        <end position="293"/>
    </location>
</feature>
<dbReference type="GO" id="GO:0031418">
    <property type="term" value="F:L-ascorbic acid binding"/>
    <property type="evidence" value="ECO:0007669"/>
    <property type="project" value="UniProtKB-KW"/>
</dbReference>
<keyword evidence="11" id="KW-1185">Reference proteome</keyword>
<feature type="compositionally biased region" description="Low complexity" evidence="7">
    <location>
        <begin position="123"/>
        <end position="135"/>
    </location>
</feature>
<feature type="compositionally biased region" description="Basic and acidic residues" evidence="7">
    <location>
        <begin position="334"/>
        <end position="349"/>
    </location>
</feature>
<keyword evidence="8" id="KW-0812">Transmembrane</keyword>
<feature type="compositionally biased region" description="Basic and acidic residues" evidence="7">
    <location>
        <begin position="219"/>
        <end position="234"/>
    </location>
</feature>
<dbReference type="STRING" id="225164.V4B8S0"/>
<dbReference type="Proteomes" id="UP000030746">
    <property type="component" value="Unassembled WGS sequence"/>
</dbReference>
<dbReference type="Pfam" id="PF13640">
    <property type="entry name" value="2OG-FeII_Oxy_3"/>
    <property type="match status" value="1"/>
</dbReference>
<evidence type="ECO:0000256" key="6">
    <source>
        <dbReference type="ARBA" id="ARBA00023004"/>
    </source>
</evidence>
<dbReference type="EMBL" id="KB200314">
    <property type="protein sequence ID" value="ESP02232.1"/>
    <property type="molecule type" value="Genomic_DNA"/>
</dbReference>
<evidence type="ECO:0000313" key="11">
    <source>
        <dbReference type="Proteomes" id="UP000030746"/>
    </source>
</evidence>
<keyword evidence="4" id="KW-0223">Dioxygenase</keyword>
<feature type="compositionally biased region" description="Acidic residues" evidence="7">
    <location>
        <begin position="190"/>
        <end position="210"/>
    </location>
</feature>
<dbReference type="CTD" id="20242035"/>
<feature type="compositionally biased region" description="Polar residues" evidence="7">
    <location>
        <begin position="350"/>
        <end position="369"/>
    </location>
</feature>
<evidence type="ECO:0000256" key="3">
    <source>
        <dbReference type="ARBA" id="ARBA00022896"/>
    </source>
</evidence>
<dbReference type="RefSeq" id="XP_009047059.1">
    <property type="nucleotide sequence ID" value="XM_009048811.1"/>
</dbReference>
<dbReference type="AlphaFoldDB" id="V4B8S0"/>
<keyword evidence="2" id="KW-0479">Metal-binding</keyword>
<keyword evidence="5" id="KW-0560">Oxidoreductase</keyword>
<dbReference type="InterPro" id="IPR044862">
    <property type="entry name" value="Pro_4_hyd_alph_FE2OG_OXY"/>
</dbReference>
<comment type="cofactor">
    <cofactor evidence="1">
        <name>L-ascorbate</name>
        <dbReference type="ChEBI" id="CHEBI:38290"/>
    </cofactor>
</comment>
<dbReference type="OrthoDB" id="420380at2759"/>
<dbReference type="GeneID" id="20242035"/>
<sequence length="733" mass="84061">MVKRKLGSIRTGNEKESDFNNSPPKPLFPSIPMVILLLVVGVIFGYVFHSEISKVVNAVSEIKISFSQSPKIVKEVKEQNKVENEEEHVFENAKYAKNYENFENDPYDAELQKLKEKYKILEQNQEHSQNQEQSNIKTEKVEEIIFEDDDDITEEEYMRIRREAGVLKKEETSNKKRKPELKKVERNEDLMESEIEELDMNHDSDEEQSVDNDVGNSKESPETQKEHDFDDETSKSISDNNFNDSQTRKTISKGDSEDNSKTFVSGREISAKDIADESVTVEDVDIEGENDKNSEIKHVTFDSLDAREGWTVSGDENIIKFGGRNSKKYVNLKVDQDSMKNKGKSESAKNKVNQDSIKNKATNKQNSVNAKLKKETDSKTANNNDKSKSRSKHENLKEKQKQKDGVQDTSSESLKNDPNLPDEIKNFKATFQKTLTPKKTFIDGRRVPAVELLPQKETNSSVKVYLFDEFLSEEEADGLIKAHDAHVKQASQNPPILCFDSVNTLQKHLKDAKKKIRISPKDFTEGTTCVNQTFSAKLKKWLHGNWSYSTAFYPGESRFSSILAFRINNAMGLKPSHGGKFQLTSYPIGKAYKTHTDCNVGSIDKRDRMASVLIYLNTVKDGGKTEFPGIWVKPRKGRALLWNNMNSDGVCEETSRHEAAVVKKGQKYILIRWYYYQNFYSLGKRPEEPNLPKRKEGQPRVSCDEYNNGSCRWYDEWGYDHLLDYQQQKLTLI</sequence>
<evidence type="ECO:0000256" key="7">
    <source>
        <dbReference type="SAM" id="MobiDB-lite"/>
    </source>
</evidence>
<keyword evidence="6" id="KW-0408">Iron</keyword>
<dbReference type="GO" id="GO:0005783">
    <property type="term" value="C:endoplasmic reticulum"/>
    <property type="evidence" value="ECO:0007669"/>
    <property type="project" value="TreeGrafter"/>
</dbReference>
<feature type="compositionally biased region" description="Polar residues" evidence="7">
    <location>
        <begin position="235"/>
        <end position="249"/>
    </location>
</feature>
<name>V4B8S0_LOTGI</name>
<feature type="region of interest" description="Disordered" evidence="7">
    <location>
        <begin position="332"/>
        <end position="423"/>
    </location>
</feature>
<dbReference type="KEGG" id="lgi:LOTGIDRAFT_172228"/>
<dbReference type="PANTHER" id="PTHR10869:SF180">
    <property type="entry name" value="FE2OG DIOXYGENASE DOMAIN-CONTAINING PROTEIN"/>
    <property type="match status" value="1"/>
</dbReference>
<feature type="region of interest" description="Disordered" evidence="7">
    <location>
        <begin position="1"/>
        <end position="23"/>
    </location>
</feature>
<dbReference type="PROSITE" id="PS51471">
    <property type="entry name" value="FE2OG_OXY"/>
    <property type="match status" value="1"/>
</dbReference>
<feature type="compositionally biased region" description="Basic and acidic residues" evidence="7">
    <location>
        <begin position="385"/>
        <end position="406"/>
    </location>
</feature>
<accession>V4B8S0</accession>
<dbReference type="GO" id="GO:0005506">
    <property type="term" value="F:iron ion binding"/>
    <property type="evidence" value="ECO:0007669"/>
    <property type="project" value="InterPro"/>
</dbReference>
<evidence type="ECO:0000256" key="8">
    <source>
        <dbReference type="SAM" id="Phobius"/>
    </source>
</evidence>
<proteinExistence type="predicted"/>
<protein>
    <recommendedName>
        <fullName evidence="9">Fe2OG dioxygenase domain-containing protein</fullName>
    </recommendedName>
</protein>
<evidence type="ECO:0000256" key="1">
    <source>
        <dbReference type="ARBA" id="ARBA00001961"/>
    </source>
</evidence>
<dbReference type="Gene3D" id="2.60.120.620">
    <property type="entry name" value="q2cbj1_9rhob like domain"/>
    <property type="match status" value="1"/>
</dbReference>